<organism evidence="1 2">
    <name type="scientific">Trinickia terrae</name>
    <dbReference type="NCBI Taxonomy" id="2571161"/>
    <lineage>
        <taxon>Bacteria</taxon>
        <taxon>Pseudomonadati</taxon>
        <taxon>Pseudomonadota</taxon>
        <taxon>Betaproteobacteria</taxon>
        <taxon>Burkholderiales</taxon>
        <taxon>Burkholderiaceae</taxon>
        <taxon>Trinickia</taxon>
    </lineage>
</organism>
<dbReference type="InterPro" id="IPR014347">
    <property type="entry name" value="Tautomerase/MIF_sf"/>
</dbReference>
<comment type="caution">
    <text evidence="1">The sequence shown here is derived from an EMBL/GenBank/DDBJ whole genome shotgun (WGS) entry which is preliminary data.</text>
</comment>
<name>A0A4U1IG74_9BURK</name>
<dbReference type="OrthoDB" id="9804765at2"/>
<dbReference type="Pfam" id="PF14552">
    <property type="entry name" value="Tautomerase_2"/>
    <property type="match status" value="1"/>
</dbReference>
<dbReference type="PANTHER" id="PTHR38460:SF1">
    <property type="entry name" value="TAUTOMERASE YOLI-RELATED"/>
    <property type="match status" value="1"/>
</dbReference>
<dbReference type="Gene3D" id="3.30.429.10">
    <property type="entry name" value="Macrophage Migration Inhibitory Factor"/>
    <property type="match status" value="1"/>
</dbReference>
<gene>
    <name evidence="1" type="ORF">FAZ69_00275</name>
</gene>
<dbReference type="AlphaFoldDB" id="A0A4U1IG74"/>
<dbReference type="PANTHER" id="PTHR38460">
    <property type="entry name" value="TAUTOMERASE YOLI-RELATED"/>
    <property type="match status" value="1"/>
</dbReference>
<dbReference type="SUPFAM" id="SSF55331">
    <property type="entry name" value="Tautomerase/MIF"/>
    <property type="match status" value="1"/>
</dbReference>
<dbReference type="EMBL" id="SWJE01000001">
    <property type="protein sequence ID" value="TKC92687.1"/>
    <property type="molecule type" value="Genomic_DNA"/>
</dbReference>
<evidence type="ECO:0000313" key="2">
    <source>
        <dbReference type="Proteomes" id="UP000305539"/>
    </source>
</evidence>
<protein>
    <submittedName>
        <fullName evidence="1">Tautomerase family protein</fullName>
    </submittedName>
</protein>
<keyword evidence="2" id="KW-1185">Reference proteome</keyword>
<dbReference type="Proteomes" id="UP000305539">
    <property type="component" value="Unassembled WGS sequence"/>
</dbReference>
<evidence type="ECO:0000313" key="1">
    <source>
        <dbReference type="EMBL" id="TKC92687.1"/>
    </source>
</evidence>
<dbReference type="InterPro" id="IPR037479">
    <property type="entry name" value="Tauto_MSAD"/>
</dbReference>
<proteinExistence type="predicted"/>
<reference evidence="1 2" key="1">
    <citation type="submission" date="2019-04" db="EMBL/GenBank/DDBJ databases">
        <title>Trinickia sp. 7GSK02, isolated from subtropical forest soil.</title>
        <authorList>
            <person name="Gao Z.-H."/>
            <person name="Qiu L.-H."/>
        </authorList>
    </citation>
    <scope>NUCLEOTIDE SEQUENCE [LARGE SCALE GENOMIC DNA]</scope>
    <source>
        <strain evidence="1 2">7GSK02</strain>
    </source>
</reference>
<sequence>MPFTRIAVRAGKPAAYKKALVSGIQRALIETFSVPEDDFFMVINEYDADSFVFGRNYLGIARSDDLVIIQVTANSTRGVAEKKKLYAAIAANLAESPGVRGEDVFVNVVEVSRENWSFGLGAAQYA</sequence>
<dbReference type="RefSeq" id="WP_136892470.1">
    <property type="nucleotide sequence ID" value="NZ_SWJE01000001.1"/>
</dbReference>
<accession>A0A4U1IG74</accession>